<dbReference type="EMBL" id="CP045273">
    <property type="protein sequence ID" value="QJX80608.1"/>
    <property type="molecule type" value="Genomic_DNA"/>
</dbReference>
<protein>
    <submittedName>
        <fullName evidence="1">Uncharacterized protein</fullName>
    </submittedName>
</protein>
<dbReference type="AlphaFoldDB" id="A0A6M6E845"/>
<evidence type="ECO:0000313" key="1">
    <source>
        <dbReference type="EMBL" id="QJX80608.1"/>
    </source>
</evidence>
<accession>A0A6M6E845</accession>
<evidence type="ECO:0000313" key="2">
    <source>
        <dbReference type="Proteomes" id="UP000501076"/>
    </source>
</evidence>
<keyword evidence="1" id="KW-0614">Plasmid</keyword>
<name>A0A6M6E845_PRIMG</name>
<reference evidence="1 2" key="1">
    <citation type="submission" date="2019-10" db="EMBL/GenBank/DDBJ databases">
        <title>Complete genome sequences for adaption low water activity.</title>
        <authorList>
            <person name="Zhao L."/>
            <person name="Zhong J."/>
        </authorList>
    </citation>
    <scope>NUCLEOTIDE SEQUENCE [LARGE SCALE GENOMIC DNA]</scope>
    <source>
        <strain evidence="1 2">FDU301</strain>
        <plasmid evidence="2">pfdu301a</plasmid>
    </source>
</reference>
<gene>
    <name evidence="1" type="ORF">FDZ14_31450</name>
</gene>
<proteinExistence type="predicted"/>
<sequence>MFGNINSKKQENIQTDILTRGENKINDLIAPDTIQNEKTFYVVGNRLVRTFVVVGYPRTVRMGWLDSLYSYDANIDISLHITPWSRTKVIKTLNRRIGQYMSTISMDDRNGRITDVEVVTALEDAEDLRDKLHTGISRFFYQAIYISVSARYVDDLDQLTEEIESLCGSMQLTTRIAVLQQDKGFMTVLPLNDDRIRKTRNFDTESLSTCFPLVSAELTNTEGVPILYGINQINNSLVMFDRFKLNSFNSVTLATSGAG</sequence>
<geneLocation type="plasmid" evidence="2">
    <name>pfdu301a</name>
</geneLocation>
<organism evidence="1 2">
    <name type="scientific">Priestia megaterium</name>
    <name type="common">Bacillus megaterium</name>
    <dbReference type="NCBI Taxonomy" id="1404"/>
    <lineage>
        <taxon>Bacteria</taxon>
        <taxon>Bacillati</taxon>
        <taxon>Bacillota</taxon>
        <taxon>Bacilli</taxon>
        <taxon>Bacillales</taxon>
        <taxon>Bacillaceae</taxon>
        <taxon>Priestia</taxon>
    </lineage>
</organism>
<dbReference type="Proteomes" id="UP000501076">
    <property type="component" value="Plasmid pFDU301A"/>
</dbReference>
<dbReference type="RefSeq" id="WP_171778603.1">
    <property type="nucleotide sequence ID" value="NZ_CP045273.1"/>
</dbReference>